<dbReference type="PANTHER" id="PTHR12732">
    <property type="entry name" value="UNCHARACTERIZED PROTEASOME COMPONENT REGION PCI-CONTAINING"/>
    <property type="match status" value="1"/>
</dbReference>
<evidence type="ECO:0000313" key="2">
    <source>
        <dbReference type="Proteomes" id="UP000008312"/>
    </source>
</evidence>
<dbReference type="PANTHER" id="PTHR12732:SF0">
    <property type="entry name" value="PCI DOMAIN-CONTAINING PROTEIN 2"/>
    <property type="match status" value="1"/>
</dbReference>
<name>D8M5B0_BLAHO</name>
<dbReference type="Gene3D" id="1.10.10.10">
    <property type="entry name" value="Winged helix-like DNA-binding domain superfamily/Winged helix DNA-binding domain"/>
    <property type="match status" value="1"/>
</dbReference>
<dbReference type="Proteomes" id="UP000008312">
    <property type="component" value="Unassembled WGS sequence"/>
</dbReference>
<organism evidence="1">
    <name type="scientific">Blastocystis hominis</name>
    <dbReference type="NCBI Taxonomy" id="12968"/>
    <lineage>
        <taxon>Eukaryota</taxon>
        <taxon>Sar</taxon>
        <taxon>Stramenopiles</taxon>
        <taxon>Bigyra</taxon>
        <taxon>Opalozoa</taxon>
        <taxon>Opalinata</taxon>
        <taxon>Blastocystidae</taxon>
        <taxon>Blastocystis</taxon>
    </lineage>
</organism>
<accession>D8M5B0</accession>
<sequence length="150" mass="17099">MILFFLIPVNMIFGLLPPKSLLTKFHFSMYSKLSQAIQTGNLQLYEEVLANYERVLINRNLYLTVISLKILVQRSLLKSILSVFGGAQIPFRVIHVGLNLQNQHLSDEELCSLLSLLKYKGYLKGYVAYPQRVLVVSKNLPFPPVASLFK</sequence>
<dbReference type="RefSeq" id="XP_012897297.1">
    <property type="nucleotide sequence ID" value="XM_013041843.1"/>
</dbReference>
<dbReference type="GO" id="GO:0003690">
    <property type="term" value="F:double-stranded DNA binding"/>
    <property type="evidence" value="ECO:0007669"/>
    <property type="project" value="InterPro"/>
</dbReference>
<evidence type="ECO:0000313" key="1">
    <source>
        <dbReference type="EMBL" id="CBK23249.2"/>
    </source>
</evidence>
<dbReference type="GeneID" id="24923238"/>
<proteinExistence type="predicted"/>
<dbReference type="EMBL" id="FN668657">
    <property type="protein sequence ID" value="CBK23249.2"/>
    <property type="molecule type" value="Genomic_DNA"/>
</dbReference>
<dbReference type="GO" id="GO:0070390">
    <property type="term" value="C:transcription export complex 2"/>
    <property type="evidence" value="ECO:0007669"/>
    <property type="project" value="TreeGrafter"/>
</dbReference>
<dbReference type="GO" id="GO:0003723">
    <property type="term" value="F:RNA binding"/>
    <property type="evidence" value="ECO:0007669"/>
    <property type="project" value="InterPro"/>
</dbReference>
<dbReference type="GO" id="GO:0000973">
    <property type="term" value="P:post-transcriptional tethering of RNA polymerase II gene DNA at nuclear periphery"/>
    <property type="evidence" value="ECO:0007669"/>
    <property type="project" value="TreeGrafter"/>
</dbReference>
<dbReference type="OrthoDB" id="10252687at2759"/>
<keyword evidence="2" id="KW-1185">Reference proteome</keyword>
<dbReference type="InParanoid" id="D8M5B0"/>
<protein>
    <submittedName>
        <fullName evidence="1">Uncharacterized protein</fullName>
    </submittedName>
</protein>
<dbReference type="InterPro" id="IPR036388">
    <property type="entry name" value="WH-like_DNA-bd_sf"/>
</dbReference>
<gene>
    <name evidence="1" type="ORF">GSBLH_T00007114001</name>
</gene>
<dbReference type="AlphaFoldDB" id="D8M5B0"/>
<dbReference type="InterPro" id="IPR045114">
    <property type="entry name" value="Csn12-like"/>
</dbReference>
<dbReference type="GO" id="GO:0016973">
    <property type="term" value="P:poly(A)+ mRNA export from nucleus"/>
    <property type="evidence" value="ECO:0007669"/>
    <property type="project" value="TreeGrafter"/>
</dbReference>
<reference evidence="1" key="1">
    <citation type="submission" date="2010-02" db="EMBL/GenBank/DDBJ databases">
        <title>Sequencing and annotation of the Blastocystis hominis genome.</title>
        <authorList>
            <person name="Wincker P."/>
        </authorList>
    </citation>
    <scope>NUCLEOTIDE SEQUENCE</scope>
    <source>
        <strain evidence="1">Singapore isolate B</strain>
    </source>
</reference>
<dbReference type="GO" id="GO:0006368">
    <property type="term" value="P:transcription elongation by RNA polymerase II"/>
    <property type="evidence" value="ECO:0007669"/>
    <property type="project" value="TreeGrafter"/>
</dbReference>